<dbReference type="Gene3D" id="3.30.710.10">
    <property type="entry name" value="Potassium Channel Kv1.1, Chain A"/>
    <property type="match status" value="1"/>
</dbReference>
<evidence type="ECO:0000256" key="2">
    <source>
        <dbReference type="SAM" id="MobiDB-lite"/>
    </source>
</evidence>
<evidence type="ECO:0000259" key="3">
    <source>
        <dbReference type="PROSITE" id="PS50097"/>
    </source>
</evidence>
<dbReference type="PROSITE" id="PS50097">
    <property type="entry name" value="BTB"/>
    <property type="match status" value="1"/>
</dbReference>
<organism evidence="4 5">
    <name type="scientific">Didymella rabiei</name>
    <name type="common">Chickpea ascochyta blight fungus</name>
    <name type="synonym">Mycosphaerella rabiei</name>
    <dbReference type="NCBI Taxonomy" id="5454"/>
    <lineage>
        <taxon>Eukaryota</taxon>
        <taxon>Fungi</taxon>
        <taxon>Dikarya</taxon>
        <taxon>Ascomycota</taxon>
        <taxon>Pezizomycotina</taxon>
        <taxon>Dothideomycetes</taxon>
        <taxon>Pleosporomycetidae</taxon>
        <taxon>Pleosporales</taxon>
        <taxon>Pleosporineae</taxon>
        <taxon>Didymellaceae</taxon>
        <taxon>Ascochyta</taxon>
    </lineage>
</organism>
<comment type="caution">
    <text evidence="4">The sequence shown here is derived from an EMBL/GenBank/DDBJ whole genome shotgun (WGS) entry which is preliminary data.</text>
</comment>
<evidence type="ECO:0000313" key="5">
    <source>
        <dbReference type="Proteomes" id="UP000076837"/>
    </source>
</evidence>
<feature type="compositionally biased region" description="Low complexity" evidence="2">
    <location>
        <begin position="13"/>
        <end position="28"/>
    </location>
</feature>
<dbReference type="STRING" id="5454.A0A163KNQ7"/>
<dbReference type="InterPro" id="IPR003131">
    <property type="entry name" value="T1-type_BTB"/>
</dbReference>
<dbReference type="SUPFAM" id="SSF54695">
    <property type="entry name" value="POZ domain"/>
    <property type="match status" value="1"/>
</dbReference>
<dbReference type="PANTHER" id="PTHR11145">
    <property type="entry name" value="BTB/POZ DOMAIN-CONTAINING ADAPTER FOR CUL3-MEDIATED RHOA DEGRADATION PROTEIN FAMILY MEMBER"/>
    <property type="match status" value="1"/>
</dbReference>
<protein>
    <submittedName>
        <fullName evidence="4">Protein homooligomerization</fullName>
    </submittedName>
</protein>
<dbReference type="InterPro" id="IPR000210">
    <property type="entry name" value="BTB/POZ_dom"/>
</dbReference>
<dbReference type="Proteomes" id="UP000076837">
    <property type="component" value="Unassembled WGS sequence"/>
</dbReference>
<keyword evidence="1" id="KW-0175">Coiled coil</keyword>
<keyword evidence="5" id="KW-1185">Reference proteome</keyword>
<proteinExistence type="predicted"/>
<reference evidence="4 5" key="1">
    <citation type="journal article" date="2016" name="Sci. Rep.">
        <title>Draft genome sequencing and secretome analysis of fungal phytopathogen Ascochyta rabiei provides insight into the necrotrophic effector repertoire.</title>
        <authorList>
            <person name="Verma S."/>
            <person name="Gazara R.K."/>
            <person name="Nizam S."/>
            <person name="Parween S."/>
            <person name="Chattopadhyay D."/>
            <person name="Verma P.K."/>
        </authorList>
    </citation>
    <scope>NUCLEOTIDE SEQUENCE [LARGE SCALE GENOMIC DNA]</scope>
    <source>
        <strain evidence="4 5">ArDII</strain>
    </source>
</reference>
<feature type="coiled-coil region" evidence="1">
    <location>
        <begin position="227"/>
        <end position="293"/>
    </location>
</feature>
<dbReference type="CDD" id="cd18316">
    <property type="entry name" value="BTB_POZ_KCTD-like"/>
    <property type="match status" value="1"/>
</dbReference>
<accession>A0A163KNQ7</accession>
<evidence type="ECO:0000256" key="1">
    <source>
        <dbReference type="SAM" id="Coils"/>
    </source>
</evidence>
<name>A0A163KNQ7_DIDRA</name>
<feature type="compositionally biased region" description="Basic residues" evidence="2">
    <location>
        <begin position="83"/>
        <end position="96"/>
    </location>
</feature>
<feature type="compositionally biased region" description="Acidic residues" evidence="2">
    <location>
        <begin position="149"/>
        <end position="159"/>
    </location>
</feature>
<dbReference type="EMBL" id="JYNV01000078">
    <property type="protein sequence ID" value="KZM27133.1"/>
    <property type="molecule type" value="Genomic_DNA"/>
</dbReference>
<dbReference type="InterPro" id="IPR045068">
    <property type="entry name" value="BACURD1-3"/>
</dbReference>
<dbReference type="AlphaFoldDB" id="A0A163KNQ7"/>
<evidence type="ECO:0000313" key="4">
    <source>
        <dbReference type="EMBL" id="KZM27133.1"/>
    </source>
</evidence>
<sequence length="584" mass="67449">MSSKRKRTYNTDSIPISSSSSSSQASEDSVLESDEESPSRRRGCAAANDMSQRQTRKINSGRFGMFNSPTLMRRLLGSSNLEKKRRRTNKCSKYRRGSSSQPIEPELLVADNDEDEDEDEDKDKDEDKDEQSLFVPDKASQSQPVTIDDGNESDGESLYEDLTPERARKVKEYIHILNTIETAGISLQTAADELSTAVAEHTTVPQKLKDMHITVDNRVAEIMQERDEAIRIANERAEQKIQRVRERLPRERGSYEERMKECVGRKSTAEKSIAKLETEVLRAREQKDEMERLGGFELCSDTRKVQAKKAEWRYIMWLMDLHHPNSMAMYENDMPNALDVEFERLWPSPIAVRTTVAHSPPTSIASSDLVKNTDHARPSYPNVLTLDVGGRKFKISTDTLIAESGLFQRQISDRFHWQPETDGSYFLDADPDLFAHLLRFMRRPSVFPLFWSKGQGFDYDLYQRLQAEAEYFQMNTLHEWIKKQSYLSAISIHTFEPRTRELKDIRQEKIDGNASEDWHCVPRTRKIYVCPRKIPVHYGNRSACGQACHKYQGDDDTEYDEEDYFEVVSVQKRIVFDEEVCQMA</sequence>
<feature type="region of interest" description="Disordered" evidence="2">
    <location>
        <begin position="1"/>
        <end position="163"/>
    </location>
</feature>
<dbReference type="GO" id="GO:0051260">
    <property type="term" value="P:protein homooligomerization"/>
    <property type="evidence" value="ECO:0007669"/>
    <property type="project" value="InterPro"/>
</dbReference>
<dbReference type="InterPro" id="IPR011333">
    <property type="entry name" value="SKP1/BTB/POZ_sf"/>
</dbReference>
<feature type="compositionally biased region" description="Acidic residues" evidence="2">
    <location>
        <begin position="111"/>
        <end position="129"/>
    </location>
</feature>
<dbReference type="SMART" id="SM00225">
    <property type="entry name" value="BTB"/>
    <property type="match status" value="1"/>
</dbReference>
<dbReference type="Pfam" id="PF02214">
    <property type="entry name" value="BTB_2"/>
    <property type="match status" value="1"/>
</dbReference>
<gene>
    <name evidence="4" type="ORF">ST47_g1728</name>
</gene>
<feature type="domain" description="BTB" evidence="3">
    <location>
        <begin position="382"/>
        <end position="442"/>
    </location>
</feature>
<dbReference type="PANTHER" id="PTHR11145:SF8">
    <property type="entry name" value="RE57120P"/>
    <property type="match status" value="1"/>
</dbReference>